<keyword evidence="1" id="KW-0677">Repeat</keyword>
<evidence type="ECO:0000256" key="4">
    <source>
        <dbReference type="ARBA" id="ARBA00041123"/>
    </source>
</evidence>
<keyword evidence="8" id="KW-0732">Signal</keyword>
<evidence type="ECO:0000256" key="1">
    <source>
        <dbReference type="ARBA" id="ARBA00022737"/>
    </source>
</evidence>
<dbReference type="AlphaFoldDB" id="A0A8U8B0R4"/>
<dbReference type="Gene3D" id="1.25.40.20">
    <property type="entry name" value="Ankyrin repeat-containing domain"/>
    <property type="match status" value="1"/>
</dbReference>
<dbReference type="InterPro" id="IPR002110">
    <property type="entry name" value="Ankyrin_rpt"/>
</dbReference>
<dbReference type="GO" id="GO:0051059">
    <property type="term" value="F:NF-kappaB binding"/>
    <property type="evidence" value="ECO:0007669"/>
    <property type="project" value="TreeGrafter"/>
</dbReference>
<keyword evidence="2" id="KW-0040">ANK repeat</keyword>
<accession>A0A8U8B0R4</accession>
<evidence type="ECO:0000256" key="8">
    <source>
        <dbReference type="SAM" id="SignalP"/>
    </source>
</evidence>
<dbReference type="GO" id="GO:0071356">
    <property type="term" value="P:cellular response to tumor necrosis factor"/>
    <property type="evidence" value="ECO:0007669"/>
    <property type="project" value="TreeGrafter"/>
</dbReference>
<evidence type="ECO:0000256" key="7">
    <source>
        <dbReference type="SAM" id="MobiDB-lite"/>
    </source>
</evidence>
<protein>
    <recommendedName>
        <fullName evidence="4">NF-kappa-B inhibitor alpha</fullName>
    </recommendedName>
    <alternativeName>
        <fullName evidence="5">I-kappa-B-alpha</fullName>
    </alternativeName>
</protein>
<reference evidence="9" key="2">
    <citation type="submission" date="2025-09" db="UniProtKB">
        <authorList>
            <consortium name="Ensembl"/>
        </authorList>
    </citation>
    <scope>IDENTIFICATION</scope>
</reference>
<feature type="compositionally biased region" description="Low complexity" evidence="7">
    <location>
        <begin position="354"/>
        <end position="376"/>
    </location>
</feature>
<dbReference type="InterPro" id="IPR036770">
    <property type="entry name" value="Ankyrin_rpt-contain_sf"/>
</dbReference>
<dbReference type="SUPFAM" id="SSF48403">
    <property type="entry name" value="Ankyrin repeat"/>
    <property type="match status" value="1"/>
</dbReference>
<sequence>MAVVLGLGFGVMLMFWGDLTPFFPPDRPAHRRGAGAGGRRAAAAGGGRGRGRAGAGRSHPPAPGLSRGPPRLRPRPAGDAHRPPGPPPRPPEGGGGAAGAAGQRQLRRWGGAVLGRGSWVGGDRVASSSSWFWGCHIFGVFLMFLGVGTRVRGLTRVWDFGRNVAFGGGVALFAERGMVWVLGGSQVLGQGFGPPDVPPTGYTPLHVAVLRRDPELVQLLLRAGADPDRPEPSCGRSPLHLAVEAQSPEVAECLLRGGARPDPRTFSGFTPLYSARRRPDPRLPPLLRRFGARDPPSSDSSDSGDSGGDSEGGAEDSEVSAGPLPPRAERGAPATVPRASRPPQTLPRPPRLPPKSLSPTRTSTTTSSSTAGAARPEGPPEPPRMDSGVPQSPPAGGNPRRGAPTPKIPGEPQGLWGVGGNKAEAAKDMAVTMGGHRGTPV</sequence>
<evidence type="ECO:0000256" key="5">
    <source>
        <dbReference type="ARBA" id="ARBA00041987"/>
    </source>
</evidence>
<dbReference type="GO" id="GO:0005829">
    <property type="term" value="C:cytosol"/>
    <property type="evidence" value="ECO:0007669"/>
    <property type="project" value="TreeGrafter"/>
</dbReference>
<dbReference type="Pfam" id="PF12796">
    <property type="entry name" value="Ank_2"/>
    <property type="match status" value="1"/>
</dbReference>
<evidence type="ECO:0000313" key="10">
    <source>
        <dbReference type="Proteomes" id="UP000694382"/>
    </source>
</evidence>
<feature type="region of interest" description="Disordered" evidence="7">
    <location>
        <begin position="30"/>
        <end position="102"/>
    </location>
</feature>
<proteinExistence type="inferred from homology"/>
<dbReference type="PANTHER" id="PTHR46680">
    <property type="entry name" value="NF-KAPPA-B INHIBITOR ALPHA"/>
    <property type="match status" value="1"/>
</dbReference>
<comment type="function">
    <text evidence="6">Inhibits the activity of dimeric NF-kappa-B/REL complexes by trapping REL (RELA/p65 and NFKB1/p50) dimers in the cytoplasm by masking their nuclear localization signals. On cellular stimulation by immune and pro-inflammatory responses, becomes phosphorylated promoting ubiquitination and degradation, enabling the dimeric RELA to translocate to the nucleus and activate transcription.</text>
</comment>
<dbReference type="PROSITE" id="PS50088">
    <property type="entry name" value="ANK_REPEAT"/>
    <property type="match status" value="2"/>
</dbReference>
<dbReference type="PROSITE" id="PS50297">
    <property type="entry name" value="ANK_REP_REGION"/>
    <property type="match status" value="2"/>
</dbReference>
<feature type="compositionally biased region" description="Gly residues" evidence="7">
    <location>
        <begin position="34"/>
        <end position="54"/>
    </location>
</feature>
<dbReference type="Proteomes" id="UP000694382">
    <property type="component" value="Unassembled WGS sequence"/>
</dbReference>
<keyword evidence="10" id="KW-1185">Reference proteome</keyword>
<feature type="compositionally biased region" description="Pro residues" evidence="7">
    <location>
        <begin position="344"/>
        <end position="353"/>
    </location>
</feature>
<reference evidence="9" key="1">
    <citation type="submission" date="2025-08" db="UniProtKB">
        <authorList>
            <consortium name="Ensembl"/>
        </authorList>
    </citation>
    <scope>IDENTIFICATION</scope>
</reference>
<dbReference type="PANTHER" id="PTHR46680:SF1">
    <property type="entry name" value="NF-KAPPA-B INHIBITOR ALPHA"/>
    <property type="match status" value="1"/>
</dbReference>
<evidence type="ECO:0000256" key="2">
    <source>
        <dbReference type="ARBA" id="ARBA00023043"/>
    </source>
</evidence>
<evidence type="ECO:0000256" key="6">
    <source>
        <dbReference type="ARBA" id="ARBA00045368"/>
    </source>
</evidence>
<feature type="signal peptide" evidence="8">
    <location>
        <begin position="1"/>
        <end position="21"/>
    </location>
</feature>
<feature type="region of interest" description="Disordered" evidence="7">
    <location>
        <begin position="256"/>
        <end position="419"/>
    </location>
</feature>
<evidence type="ECO:0000256" key="3">
    <source>
        <dbReference type="ARBA" id="ARBA00038439"/>
    </source>
</evidence>
<organism evidence="9 10">
    <name type="scientific">Geospiza parvula</name>
    <name type="common">Small tree-finch</name>
    <name type="synonym">Camarhynchus parvulus</name>
    <dbReference type="NCBI Taxonomy" id="87175"/>
    <lineage>
        <taxon>Eukaryota</taxon>
        <taxon>Metazoa</taxon>
        <taxon>Chordata</taxon>
        <taxon>Craniata</taxon>
        <taxon>Vertebrata</taxon>
        <taxon>Euteleostomi</taxon>
        <taxon>Archelosauria</taxon>
        <taxon>Archosauria</taxon>
        <taxon>Dinosauria</taxon>
        <taxon>Saurischia</taxon>
        <taxon>Theropoda</taxon>
        <taxon>Coelurosauria</taxon>
        <taxon>Aves</taxon>
        <taxon>Neognathae</taxon>
        <taxon>Neoaves</taxon>
        <taxon>Telluraves</taxon>
        <taxon>Australaves</taxon>
        <taxon>Passeriformes</taxon>
        <taxon>Thraupidae</taxon>
        <taxon>Camarhynchus</taxon>
    </lineage>
</organism>
<feature type="compositionally biased region" description="Low complexity" evidence="7">
    <location>
        <begin position="285"/>
        <end position="304"/>
    </location>
</feature>
<evidence type="ECO:0000313" key="9">
    <source>
        <dbReference type="Ensembl" id="ENSCPVP00000024595.1"/>
    </source>
</evidence>
<name>A0A8U8B0R4_GEOPR</name>
<feature type="chain" id="PRO_5043613583" description="NF-kappa-B inhibitor alpha" evidence="8">
    <location>
        <begin position="22"/>
        <end position="441"/>
    </location>
</feature>
<feature type="compositionally biased region" description="Low complexity" evidence="7">
    <location>
        <begin position="394"/>
        <end position="405"/>
    </location>
</feature>
<dbReference type="SMART" id="SM00248">
    <property type="entry name" value="ANK"/>
    <property type="match status" value="2"/>
</dbReference>
<dbReference type="GO" id="GO:0034142">
    <property type="term" value="P:toll-like receptor 4 signaling pathway"/>
    <property type="evidence" value="ECO:0007669"/>
    <property type="project" value="TreeGrafter"/>
</dbReference>
<comment type="similarity">
    <text evidence="3">Belongs to the NF-kappa-B inhibitor family.</text>
</comment>
<dbReference type="Ensembl" id="ENSCPVT00000027268.1">
    <property type="protein sequence ID" value="ENSCPVP00000024595.1"/>
    <property type="gene ID" value="ENSCPVG00000017395.1"/>
</dbReference>
<dbReference type="InterPro" id="IPR051070">
    <property type="entry name" value="NF-kappa-B_inhibitor"/>
</dbReference>